<sequence length="184" mass="20607">MKSTRSISRFPRASRLLLAGWIAGACLLSGRAAAQVATPIVVIDRERLLNETRQGALLLAKLDQEAQDLAAENSRILDELTAEERELTDRRAELPPEEFRDLANAFDARVQKLRAETDEKERLLSRAAEEARLRFSLDVISDIARARGAFVVLDHRDVVLFADAVNITDEAIRQINQMADEEAE</sequence>
<keyword evidence="2 4" id="KW-0732">Signal</keyword>
<evidence type="ECO:0000256" key="2">
    <source>
        <dbReference type="ARBA" id="ARBA00022729"/>
    </source>
</evidence>
<feature type="signal peptide" evidence="4">
    <location>
        <begin position="1"/>
        <end position="34"/>
    </location>
</feature>
<evidence type="ECO:0000256" key="3">
    <source>
        <dbReference type="SAM" id="Coils"/>
    </source>
</evidence>
<dbReference type="PROSITE" id="PS51257">
    <property type="entry name" value="PROKAR_LIPOPROTEIN"/>
    <property type="match status" value="1"/>
</dbReference>
<proteinExistence type="inferred from homology"/>
<gene>
    <name evidence="5" type="ORF">F4Y60_05040</name>
</gene>
<evidence type="ECO:0000313" key="5">
    <source>
        <dbReference type="EMBL" id="MXY33449.1"/>
    </source>
</evidence>
<reference evidence="5" key="1">
    <citation type="submission" date="2019-09" db="EMBL/GenBank/DDBJ databases">
        <title>Characterisation of the sponge microbiome using genome-centric metagenomics.</title>
        <authorList>
            <person name="Engelberts J.P."/>
            <person name="Robbins S.J."/>
            <person name="De Goeij J.M."/>
            <person name="Aranda M."/>
            <person name="Bell S.C."/>
            <person name="Webster N.S."/>
        </authorList>
    </citation>
    <scope>NUCLEOTIDE SEQUENCE</scope>
    <source>
        <strain evidence="5">SB0664_bin_43</strain>
    </source>
</reference>
<dbReference type="Pfam" id="PF03938">
    <property type="entry name" value="OmpH"/>
    <property type="match status" value="1"/>
</dbReference>
<dbReference type="InterPro" id="IPR024930">
    <property type="entry name" value="Skp_dom_sf"/>
</dbReference>
<dbReference type="EMBL" id="VXRY01000199">
    <property type="protein sequence ID" value="MXY33449.1"/>
    <property type="molecule type" value="Genomic_DNA"/>
</dbReference>
<comment type="similarity">
    <text evidence="1">Belongs to the Skp family.</text>
</comment>
<dbReference type="SUPFAM" id="SSF111384">
    <property type="entry name" value="OmpH-like"/>
    <property type="match status" value="1"/>
</dbReference>
<comment type="caution">
    <text evidence="5">The sequence shown here is derived from an EMBL/GenBank/DDBJ whole genome shotgun (WGS) entry which is preliminary data.</text>
</comment>
<dbReference type="GO" id="GO:0051082">
    <property type="term" value="F:unfolded protein binding"/>
    <property type="evidence" value="ECO:0007669"/>
    <property type="project" value="InterPro"/>
</dbReference>
<dbReference type="InterPro" id="IPR005632">
    <property type="entry name" value="Chaperone_Skp"/>
</dbReference>
<dbReference type="SMART" id="SM00935">
    <property type="entry name" value="OmpH"/>
    <property type="match status" value="1"/>
</dbReference>
<dbReference type="GO" id="GO:0050821">
    <property type="term" value="P:protein stabilization"/>
    <property type="evidence" value="ECO:0007669"/>
    <property type="project" value="TreeGrafter"/>
</dbReference>
<keyword evidence="3" id="KW-0175">Coiled coil</keyword>
<feature type="coiled-coil region" evidence="3">
    <location>
        <begin position="59"/>
        <end position="86"/>
    </location>
</feature>
<accession>A0A6B0Y0M6</accession>
<dbReference type="GO" id="GO:0005829">
    <property type="term" value="C:cytosol"/>
    <property type="evidence" value="ECO:0007669"/>
    <property type="project" value="TreeGrafter"/>
</dbReference>
<feature type="chain" id="PRO_5025505462" evidence="4">
    <location>
        <begin position="35"/>
        <end position="184"/>
    </location>
</feature>
<name>A0A6B0Y0M6_9RHOB</name>
<protein>
    <submittedName>
        <fullName evidence="5">OmpH family outer membrane protein</fullName>
    </submittedName>
</protein>
<evidence type="ECO:0000256" key="4">
    <source>
        <dbReference type="SAM" id="SignalP"/>
    </source>
</evidence>
<dbReference type="PANTHER" id="PTHR35089">
    <property type="entry name" value="CHAPERONE PROTEIN SKP"/>
    <property type="match status" value="1"/>
</dbReference>
<dbReference type="Gene3D" id="3.30.910.20">
    <property type="entry name" value="Skp domain"/>
    <property type="match status" value="1"/>
</dbReference>
<organism evidence="5">
    <name type="scientific">Boseongicola sp. SB0664_bin_43</name>
    <dbReference type="NCBI Taxonomy" id="2604844"/>
    <lineage>
        <taxon>Bacteria</taxon>
        <taxon>Pseudomonadati</taxon>
        <taxon>Pseudomonadota</taxon>
        <taxon>Alphaproteobacteria</taxon>
        <taxon>Rhodobacterales</taxon>
        <taxon>Paracoccaceae</taxon>
        <taxon>Boseongicola</taxon>
    </lineage>
</organism>
<dbReference type="AlphaFoldDB" id="A0A6B0Y0M6"/>
<evidence type="ECO:0000256" key="1">
    <source>
        <dbReference type="ARBA" id="ARBA00009091"/>
    </source>
</evidence>
<dbReference type="PANTHER" id="PTHR35089:SF1">
    <property type="entry name" value="CHAPERONE PROTEIN SKP"/>
    <property type="match status" value="1"/>
</dbReference>